<feature type="domain" description="AAA+ ATPase" evidence="5">
    <location>
        <begin position="620"/>
        <end position="761"/>
    </location>
</feature>
<dbReference type="Gene3D" id="3.40.50.300">
    <property type="entry name" value="P-loop containing nucleotide triphosphate hydrolases"/>
    <property type="match status" value="2"/>
</dbReference>
<dbReference type="InterPro" id="IPR012334">
    <property type="entry name" value="Pectin_lyas_fold"/>
</dbReference>
<dbReference type="GO" id="GO:0005524">
    <property type="term" value="F:ATP binding"/>
    <property type="evidence" value="ECO:0007669"/>
    <property type="project" value="UniProtKB-KW"/>
</dbReference>
<dbReference type="PRINTS" id="PR00819">
    <property type="entry name" value="CBXCFQXSUPER"/>
</dbReference>
<dbReference type="InterPro" id="IPR050773">
    <property type="entry name" value="CbxX/CfxQ_RuBisCO_ESX"/>
</dbReference>
<dbReference type="PANTHER" id="PTHR43392">
    <property type="entry name" value="AAA-TYPE ATPASE FAMILY PROTEIN / ANKYRIN REPEAT FAMILY PROTEIN"/>
    <property type="match status" value="1"/>
</dbReference>
<evidence type="ECO:0000256" key="4">
    <source>
        <dbReference type="SAM" id="MobiDB-lite"/>
    </source>
</evidence>
<dbReference type="RefSeq" id="WP_120319157.1">
    <property type="nucleotide sequence ID" value="NZ_BONH01000073.1"/>
</dbReference>
<evidence type="ECO:0000313" key="6">
    <source>
        <dbReference type="EMBL" id="GIG03150.1"/>
    </source>
</evidence>
<evidence type="ECO:0000259" key="5">
    <source>
        <dbReference type="SMART" id="SM00382"/>
    </source>
</evidence>
<dbReference type="InterPro" id="IPR041627">
    <property type="entry name" value="AAA_lid_6"/>
</dbReference>
<dbReference type="Pfam" id="PF00004">
    <property type="entry name" value="AAA"/>
    <property type="match status" value="2"/>
</dbReference>
<dbReference type="SMART" id="SM00382">
    <property type="entry name" value="AAA"/>
    <property type="match status" value="2"/>
</dbReference>
<evidence type="ECO:0000256" key="3">
    <source>
        <dbReference type="ARBA" id="ARBA00022840"/>
    </source>
</evidence>
<evidence type="ECO:0000256" key="1">
    <source>
        <dbReference type="ARBA" id="ARBA00010378"/>
    </source>
</evidence>
<dbReference type="EMBL" id="BONH01000073">
    <property type="protein sequence ID" value="GIG03150.1"/>
    <property type="molecule type" value="Genomic_DNA"/>
</dbReference>
<comment type="similarity">
    <text evidence="1">Belongs to the CbxX/CfxQ family.</text>
</comment>
<keyword evidence="7" id="KW-1185">Reference proteome</keyword>
<feature type="domain" description="AAA+ ATPase" evidence="5">
    <location>
        <begin position="901"/>
        <end position="1040"/>
    </location>
</feature>
<comment type="caution">
    <text evidence="6">The sequence shown here is derived from an EMBL/GenBank/DDBJ whole genome shotgun (WGS) entry which is preliminary data.</text>
</comment>
<accession>A0A8J3KXS1</accession>
<dbReference type="InterPro" id="IPR003959">
    <property type="entry name" value="ATPase_AAA_core"/>
</dbReference>
<dbReference type="Pfam" id="PF13229">
    <property type="entry name" value="Beta_helix"/>
    <property type="match status" value="2"/>
</dbReference>
<dbReference type="SUPFAM" id="SSF51126">
    <property type="entry name" value="Pectin lyase-like"/>
    <property type="match status" value="3"/>
</dbReference>
<gene>
    <name evidence="6" type="ORF">Cci01nite_82430</name>
</gene>
<dbReference type="InterPro" id="IPR027417">
    <property type="entry name" value="P-loop_NTPase"/>
</dbReference>
<dbReference type="InterPro" id="IPR011050">
    <property type="entry name" value="Pectin_lyase_fold/virulence"/>
</dbReference>
<dbReference type="FunFam" id="3.40.50.300:FF:000216">
    <property type="entry name" value="Type VII secretion ATPase EccA"/>
    <property type="match status" value="2"/>
</dbReference>
<dbReference type="InterPro" id="IPR006626">
    <property type="entry name" value="PbH1"/>
</dbReference>
<dbReference type="AlphaFoldDB" id="A0A8J3KXS1"/>
<dbReference type="PANTHER" id="PTHR43392:SF2">
    <property type="entry name" value="AAA-TYPE ATPASE FAMILY PROTEIN _ ANKYRIN REPEAT FAMILY PROTEIN"/>
    <property type="match status" value="1"/>
</dbReference>
<reference evidence="6 7" key="1">
    <citation type="submission" date="2021-01" db="EMBL/GenBank/DDBJ databases">
        <title>Whole genome shotgun sequence of Catellatospora citrea NBRC 14495.</title>
        <authorList>
            <person name="Komaki H."/>
            <person name="Tamura T."/>
        </authorList>
    </citation>
    <scope>NUCLEOTIDE SEQUENCE [LARGE SCALE GENOMIC DNA]</scope>
    <source>
        <strain evidence="6 7">NBRC 14495</strain>
    </source>
</reference>
<sequence>MNHSVLSVSRTEPGCIPSISQALTLAGPGVTIAVHPGTYHEDLVLYQDVILVAEEGRGTVVVQAVDGVAILVKGGTPTVRGLTLSGGNERFPAIQVGDGTLNLHDCEVSAQAIVAIHGAGGQLRIRDCKITNPVGAGFLVEGGCGGTVTNTVIRDIGTSAVVIADGADPVFRACTITDVRGVAVLSTRGGRGTVEDSEVSASQGPGVAVEDGGAITLTRVTVRNTVGAGVVITSGTPTLEDCHVHSTGGHGVVVVGDADPRLVRCRINKTAGYGLGHLEESTGTFVQCDVTLAGMAAVAVGGQSSPQFQGGTFHGTQDATVVFEGEADGTLDQTTVRGGRLGVLVRGSATAGLTDTAISGAGQVGLQVTEDAQVTVHNSRFDGGGTATVQIADSAALVATDTTVRGGQVGLLLTGGSADITAGDICDAAADGVRVQGSRLSMSRSRVHRSGGAGIRFGTRASGELDGCEVIDNAGHGIMIETRESVRLVATAAVGNGGEQIHRAVSTTALEVSSSGPGVGRPPAPAADTTWHDEPAPMLSALSDDRFPEAGAAHATDRANPVPRPSPVQTTPSGDPVAPLLAELQGLVGLAGVKREVATLVGLHRVSQRRAAAGLPVPPMSRHMVFAGAPGTGKTTVARLYGRILAALGVLSGGQLIEVSRADLVAEHIGGTAMKTTEKFREALGGVFFVDEAYTLAPIDGATGHDFGREAVDTLVKLMEDHRDEVIVIAAGYSAQMSSFLDSNPGLASRFAKTIEFESYSTSDLVTIVEQLCSTHHYVLEYDTRVALAQRFDEMPRNASFGNARVARRTFEEMIGRQAYRLSDASSASGVELAQLLLQDLGEPASGSSATTTSTGDVDRLLAQLDNMVGLKAVKREVSELVDLLATVRARTLAGLPAPSVSRNLVFAGPPGTGKTTVARLYAKILTALGVLAHGQLVECARVDLVGEYIGHTAQRTREAFDRARGGVLFIDEAYTLTSSGSQQDFGREAVDTLVKLMEDHRDEVVVIVAGYENEMATFLAGNSGLESRFTRRINFDHYSADELVTIFENLARANGYECAGETLVALRDHFEKAPRGRSFGNGRFARQVLDDVVTRQAGRLRSSVSATVDEMRTLLVVDVLGLETRSD</sequence>
<keyword evidence="3" id="KW-0067">ATP-binding</keyword>
<dbReference type="Proteomes" id="UP000659904">
    <property type="component" value="Unassembled WGS sequence"/>
</dbReference>
<dbReference type="InterPro" id="IPR039448">
    <property type="entry name" value="Beta_helix"/>
</dbReference>
<organism evidence="6 7">
    <name type="scientific">Catellatospora citrea</name>
    <dbReference type="NCBI Taxonomy" id="53366"/>
    <lineage>
        <taxon>Bacteria</taxon>
        <taxon>Bacillati</taxon>
        <taxon>Actinomycetota</taxon>
        <taxon>Actinomycetes</taxon>
        <taxon>Micromonosporales</taxon>
        <taxon>Micromonosporaceae</taxon>
        <taxon>Catellatospora</taxon>
    </lineage>
</organism>
<proteinExistence type="inferred from homology"/>
<protein>
    <recommendedName>
        <fullName evidence="5">AAA+ ATPase domain-containing protein</fullName>
    </recommendedName>
</protein>
<dbReference type="Gene3D" id="1.10.8.60">
    <property type="match status" value="2"/>
</dbReference>
<name>A0A8J3KXS1_9ACTN</name>
<dbReference type="Pfam" id="PF17866">
    <property type="entry name" value="AAA_lid_6"/>
    <property type="match status" value="2"/>
</dbReference>
<dbReference type="InterPro" id="IPR003593">
    <property type="entry name" value="AAA+_ATPase"/>
</dbReference>
<keyword evidence="2" id="KW-0547">Nucleotide-binding</keyword>
<dbReference type="CDD" id="cd00009">
    <property type="entry name" value="AAA"/>
    <property type="match status" value="1"/>
</dbReference>
<evidence type="ECO:0000256" key="2">
    <source>
        <dbReference type="ARBA" id="ARBA00022741"/>
    </source>
</evidence>
<dbReference type="SMART" id="SM00710">
    <property type="entry name" value="PbH1"/>
    <property type="match status" value="12"/>
</dbReference>
<dbReference type="SUPFAM" id="SSF52540">
    <property type="entry name" value="P-loop containing nucleoside triphosphate hydrolases"/>
    <property type="match status" value="2"/>
</dbReference>
<evidence type="ECO:0000313" key="7">
    <source>
        <dbReference type="Proteomes" id="UP000659904"/>
    </source>
</evidence>
<dbReference type="InterPro" id="IPR000641">
    <property type="entry name" value="CbxX/CfxQ"/>
</dbReference>
<feature type="region of interest" description="Disordered" evidence="4">
    <location>
        <begin position="509"/>
        <end position="577"/>
    </location>
</feature>
<dbReference type="GO" id="GO:0016887">
    <property type="term" value="F:ATP hydrolysis activity"/>
    <property type="evidence" value="ECO:0007669"/>
    <property type="project" value="InterPro"/>
</dbReference>
<dbReference type="Gene3D" id="2.160.20.10">
    <property type="entry name" value="Single-stranded right-handed beta-helix, Pectin lyase-like"/>
    <property type="match status" value="2"/>
</dbReference>